<feature type="compositionally biased region" description="Basic and acidic residues" evidence="1">
    <location>
        <begin position="15"/>
        <end position="24"/>
    </location>
</feature>
<accession>A0AAD9DHC5</accession>
<dbReference type="SUPFAM" id="SSF117281">
    <property type="entry name" value="Kelch motif"/>
    <property type="match status" value="1"/>
</dbReference>
<organism evidence="2 3">
    <name type="scientific">Skeletonema marinoi</name>
    <dbReference type="NCBI Taxonomy" id="267567"/>
    <lineage>
        <taxon>Eukaryota</taxon>
        <taxon>Sar</taxon>
        <taxon>Stramenopiles</taxon>
        <taxon>Ochrophyta</taxon>
        <taxon>Bacillariophyta</taxon>
        <taxon>Coscinodiscophyceae</taxon>
        <taxon>Thalassiosirophycidae</taxon>
        <taxon>Thalassiosirales</taxon>
        <taxon>Skeletonemataceae</taxon>
        <taxon>Skeletonema</taxon>
        <taxon>Skeletonema marinoi-dohrnii complex</taxon>
    </lineage>
</organism>
<reference evidence="2" key="1">
    <citation type="submission" date="2023-06" db="EMBL/GenBank/DDBJ databases">
        <title>Survivors Of The Sea: Transcriptome response of Skeletonema marinoi to long-term dormancy.</title>
        <authorList>
            <person name="Pinder M.I.M."/>
            <person name="Kourtchenko O."/>
            <person name="Robertson E.K."/>
            <person name="Larsson T."/>
            <person name="Maumus F."/>
            <person name="Osuna-Cruz C.M."/>
            <person name="Vancaester E."/>
            <person name="Stenow R."/>
            <person name="Vandepoele K."/>
            <person name="Ploug H."/>
            <person name="Bruchert V."/>
            <person name="Godhe A."/>
            <person name="Topel M."/>
        </authorList>
    </citation>
    <scope>NUCLEOTIDE SEQUENCE</scope>
    <source>
        <strain evidence="2">R05AC</strain>
    </source>
</reference>
<dbReference type="InterPro" id="IPR015915">
    <property type="entry name" value="Kelch-typ_b-propeller"/>
</dbReference>
<evidence type="ECO:0000256" key="1">
    <source>
        <dbReference type="SAM" id="MobiDB-lite"/>
    </source>
</evidence>
<comment type="caution">
    <text evidence="2">The sequence shown here is derived from an EMBL/GenBank/DDBJ whole genome shotgun (WGS) entry which is preliminary data.</text>
</comment>
<evidence type="ECO:0000313" key="3">
    <source>
        <dbReference type="Proteomes" id="UP001224775"/>
    </source>
</evidence>
<sequence length="803" mass="89650">MSQTSINKGIGNEGRLSRPTKEEAMELSIIMSTPPSSGDFLAPPIYKSQQEEKMRRRSDTYETQSHSLPNRRPLSSPLVSPRLQPMTTSPLLVSPEAVQICFHEPACLPSLPKIKIGPPYESTLPIQTAPVHQKKFSLRPRSSFVAQQKSPVDIQPPPLLSKHLCHDGLGPFLGNLPESILATIVNFIDYRERHPKLFLISNGMTDILTRPDFFMEIRHIHHNGDSSINFNEFLFVVGGKYPTKAIDVLDDNIVETDGERLLRRMPFRRNDLGIMGFDLKRQVWMRFGGDPLQKHVPVAAQSGSMNNNNLNGLHPLSPIGILDAKPLYIGHPHYSVLFFGGTHHETGLPSNRVIAYSFLTARWDSFPEMTKARHGEDFVVARVEGSSMSDDYTNSCNDSIVLISCDLEFCDCLRCNPPPTAGSPDDSIDMISFADNELDEVSSKLRIRRDNLQSIRKCEILDLKTRQWSRSQSTAPFCPPDDGGVAVVQGRYVYLPGTCPPPPTSAAWNQPFEGACESTAEIVTPLSQSATNSYAGISHSPPSSIGDTMHSTNTIDYDQLSTTTPMDIERDSIDEESTPLGILYRSLHYRPGLVYDAWSDSWCPLPPRQFVTTSSPTTCTFRDHVLVLGGYRSSSENALSCYRHREEEAILDYEDHLDYSWYYNPTSLKPRQDLSDTETFEDGGKWQFGGGTTSMGHKQAFAMDSDLASAVAAAAAINSDNNDEHPDNQMPNRAPVPVRGAFAATYQGRLTVAGGLSTFSRTFYDIERKNIYQWFPETREWRRSCMQLPVPALLDGYAFSVHI</sequence>
<gene>
    <name evidence="2" type="ORF">QTG54_003527</name>
</gene>
<evidence type="ECO:0000313" key="2">
    <source>
        <dbReference type="EMBL" id="KAK1745603.1"/>
    </source>
</evidence>
<feature type="region of interest" description="Disordered" evidence="1">
    <location>
        <begin position="1"/>
        <end position="82"/>
    </location>
</feature>
<name>A0AAD9DHC5_9STRA</name>
<dbReference type="Proteomes" id="UP001224775">
    <property type="component" value="Unassembled WGS sequence"/>
</dbReference>
<protein>
    <submittedName>
        <fullName evidence="2">Uncharacterized protein</fullName>
    </submittedName>
</protein>
<keyword evidence="3" id="KW-1185">Reference proteome</keyword>
<feature type="compositionally biased region" description="Basic and acidic residues" evidence="1">
    <location>
        <begin position="49"/>
        <end position="60"/>
    </location>
</feature>
<proteinExistence type="predicted"/>
<dbReference type="AlphaFoldDB" id="A0AAD9DHC5"/>
<dbReference type="Gene3D" id="2.120.10.80">
    <property type="entry name" value="Kelch-type beta propeller"/>
    <property type="match status" value="1"/>
</dbReference>
<dbReference type="EMBL" id="JATAAI010000005">
    <property type="protein sequence ID" value="KAK1745603.1"/>
    <property type="molecule type" value="Genomic_DNA"/>
</dbReference>